<keyword evidence="9" id="KW-1185">Reference proteome</keyword>
<accession>A0A1B9R1E0</accession>
<organism evidence="8 9">
    <name type="scientific">Vibrio genomosp. F10</name>
    <dbReference type="NCBI Taxonomy" id="723171"/>
    <lineage>
        <taxon>Bacteria</taxon>
        <taxon>Pseudomonadati</taxon>
        <taxon>Pseudomonadota</taxon>
        <taxon>Gammaproteobacteria</taxon>
        <taxon>Vibrionales</taxon>
        <taxon>Vibrionaceae</taxon>
        <taxon>Vibrio</taxon>
    </lineage>
</organism>
<gene>
    <name evidence="8" type="ORF">A6E14_06215</name>
</gene>
<dbReference type="InterPro" id="IPR013525">
    <property type="entry name" value="ABC2_TM"/>
</dbReference>
<dbReference type="GO" id="GO:0140359">
    <property type="term" value="F:ABC-type transporter activity"/>
    <property type="evidence" value="ECO:0007669"/>
    <property type="project" value="InterPro"/>
</dbReference>
<evidence type="ECO:0000256" key="5">
    <source>
        <dbReference type="ARBA" id="ARBA00023136"/>
    </source>
</evidence>
<reference evidence="9" key="1">
    <citation type="submission" date="2016-06" db="EMBL/GenBank/DDBJ databases">
        <authorList>
            <person name="Hehemann J.-H."/>
            <person name="Arevalo P."/>
            <person name="Datta M.S."/>
            <person name="Polz M.F."/>
        </authorList>
    </citation>
    <scope>NUCLEOTIDE SEQUENCE [LARGE SCALE GENOMIC DNA]</scope>
    <source>
        <strain evidence="9">9CSC122</strain>
    </source>
</reference>
<feature type="transmembrane region" description="Helical" evidence="6">
    <location>
        <begin position="21"/>
        <end position="41"/>
    </location>
</feature>
<evidence type="ECO:0000256" key="2">
    <source>
        <dbReference type="ARBA" id="ARBA00022475"/>
    </source>
</evidence>
<keyword evidence="2" id="KW-1003">Cell membrane</keyword>
<protein>
    <submittedName>
        <fullName evidence="8">Multidrug ABC transporter permease</fullName>
    </submittedName>
</protein>
<keyword evidence="5 6" id="KW-0472">Membrane</keyword>
<feature type="transmembrane region" description="Helical" evidence="6">
    <location>
        <begin position="297"/>
        <end position="318"/>
    </location>
</feature>
<keyword evidence="4 6" id="KW-1133">Transmembrane helix</keyword>
<evidence type="ECO:0000313" key="8">
    <source>
        <dbReference type="EMBL" id="OCH78083.1"/>
    </source>
</evidence>
<dbReference type="InterPro" id="IPR051449">
    <property type="entry name" value="ABC-2_transporter_component"/>
</dbReference>
<dbReference type="PANTHER" id="PTHR30294">
    <property type="entry name" value="MEMBRANE COMPONENT OF ABC TRANSPORTER YHHJ-RELATED"/>
    <property type="match status" value="1"/>
</dbReference>
<proteinExistence type="predicted"/>
<dbReference type="AlphaFoldDB" id="A0A1B9R1E0"/>
<keyword evidence="3 6" id="KW-0812">Transmembrane</keyword>
<evidence type="ECO:0000256" key="1">
    <source>
        <dbReference type="ARBA" id="ARBA00004651"/>
    </source>
</evidence>
<comment type="subcellular location">
    <subcellularLocation>
        <location evidence="1">Cell membrane</location>
        <topology evidence="1">Multi-pass membrane protein</topology>
    </subcellularLocation>
</comment>
<name>A0A1B9R1E0_9VIBR</name>
<dbReference type="Gene3D" id="3.40.1710.10">
    <property type="entry name" value="abc type-2 transporter like domain"/>
    <property type="match status" value="1"/>
</dbReference>
<evidence type="ECO:0000313" key="9">
    <source>
        <dbReference type="Proteomes" id="UP000093173"/>
    </source>
</evidence>
<feature type="transmembrane region" description="Helical" evidence="6">
    <location>
        <begin position="267"/>
        <end position="290"/>
    </location>
</feature>
<dbReference type="Proteomes" id="UP000093173">
    <property type="component" value="Unassembled WGS sequence"/>
</dbReference>
<feature type="domain" description="ABC-2 type transporter transmembrane" evidence="7">
    <location>
        <begin position="20"/>
        <end position="371"/>
    </location>
</feature>
<feature type="transmembrane region" description="Helical" evidence="6">
    <location>
        <begin position="235"/>
        <end position="255"/>
    </location>
</feature>
<evidence type="ECO:0000256" key="3">
    <source>
        <dbReference type="ARBA" id="ARBA00022692"/>
    </source>
</evidence>
<sequence>MALIRQQYLRQQYQILKQDKWLLACVSWIPIALALCIWGIFSAGIARDLPIGVVDLAHSPMSKRLSHQLDASSTLKIETQFSDVSQAKDALVESRIYAYVVIPDGFDKGIYRQSLPQVSVFYNSQYILVGRLINSAVMQSIGYFNASIETVQNLAFGDTTTLSALGKAVPVSTQITALFNQNTNYAQFLVSAIVPALWQVVIVVSTIMVLAANYRHFDGLHPWLGSSPIHTLYHTLKGYVGVFALQGVLFLAWFYQGLGWPMQGAFLPIIVAQFMMILACMIMGCLFFFLTLDATRAMSFAGAFTAPSFAFMGITFPVTDMNMLAQWWRALLPVSHYIEVQVSQASYGVSALDSMTHLTPMLGYFFAALLCLWLIKQHYQREQAQ</sequence>
<dbReference type="PANTHER" id="PTHR30294:SF47">
    <property type="entry name" value="INNER MEMBRANE TRANSPORT PERMEASE YHHJ"/>
    <property type="match status" value="1"/>
</dbReference>
<comment type="caution">
    <text evidence="8">The sequence shown here is derived from an EMBL/GenBank/DDBJ whole genome shotgun (WGS) entry which is preliminary data.</text>
</comment>
<dbReference type="GO" id="GO:0005886">
    <property type="term" value="C:plasma membrane"/>
    <property type="evidence" value="ECO:0007669"/>
    <property type="project" value="UniProtKB-SubCell"/>
</dbReference>
<dbReference type="Pfam" id="PF12698">
    <property type="entry name" value="ABC2_membrane_3"/>
    <property type="match status" value="1"/>
</dbReference>
<dbReference type="RefSeq" id="WP_065576462.1">
    <property type="nucleotide sequence ID" value="NZ_JBNGCH010000312.1"/>
</dbReference>
<feature type="transmembrane region" description="Helical" evidence="6">
    <location>
        <begin position="188"/>
        <end position="214"/>
    </location>
</feature>
<evidence type="ECO:0000256" key="4">
    <source>
        <dbReference type="ARBA" id="ARBA00022989"/>
    </source>
</evidence>
<evidence type="ECO:0000259" key="7">
    <source>
        <dbReference type="Pfam" id="PF12698"/>
    </source>
</evidence>
<feature type="transmembrane region" description="Helical" evidence="6">
    <location>
        <begin position="357"/>
        <end position="375"/>
    </location>
</feature>
<dbReference type="EMBL" id="MAJZ01000312">
    <property type="protein sequence ID" value="OCH78083.1"/>
    <property type="molecule type" value="Genomic_DNA"/>
</dbReference>
<evidence type="ECO:0000256" key="6">
    <source>
        <dbReference type="SAM" id="Phobius"/>
    </source>
</evidence>